<accession>A0ABR3UJW3</accession>
<gene>
    <name evidence="2" type="ORF">ACET3X_005296</name>
</gene>
<evidence type="ECO:0000256" key="1">
    <source>
        <dbReference type="SAM" id="MobiDB-lite"/>
    </source>
</evidence>
<evidence type="ECO:0000313" key="3">
    <source>
        <dbReference type="Proteomes" id="UP001578633"/>
    </source>
</evidence>
<dbReference type="RefSeq" id="XP_069307340.1">
    <property type="nucleotide sequence ID" value="XM_069451486.1"/>
</dbReference>
<name>A0ABR3UJW3_9PLEO</name>
<keyword evidence="3" id="KW-1185">Reference proteome</keyword>
<feature type="region of interest" description="Disordered" evidence="1">
    <location>
        <begin position="63"/>
        <end position="102"/>
    </location>
</feature>
<proteinExistence type="predicted"/>
<organism evidence="2 3">
    <name type="scientific">Alternaria dauci</name>
    <dbReference type="NCBI Taxonomy" id="48095"/>
    <lineage>
        <taxon>Eukaryota</taxon>
        <taxon>Fungi</taxon>
        <taxon>Dikarya</taxon>
        <taxon>Ascomycota</taxon>
        <taxon>Pezizomycotina</taxon>
        <taxon>Dothideomycetes</taxon>
        <taxon>Pleosporomycetidae</taxon>
        <taxon>Pleosporales</taxon>
        <taxon>Pleosporineae</taxon>
        <taxon>Pleosporaceae</taxon>
        <taxon>Alternaria</taxon>
        <taxon>Alternaria sect. Porri</taxon>
    </lineage>
</organism>
<reference evidence="2 3" key="1">
    <citation type="submission" date="2024-09" db="EMBL/GenBank/DDBJ databases">
        <title>T2T genomes of carrot and Alternaria dauci and their utility for understanding host-pathogen interaction during carrot leaf blight disease.</title>
        <authorList>
            <person name="Liu W."/>
            <person name="Xu S."/>
            <person name="Ou C."/>
            <person name="Liu X."/>
            <person name="Zhuang F."/>
            <person name="Deng X.W."/>
        </authorList>
    </citation>
    <scope>NUCLEOTIDE SEQUENCE [LARGE SCALE GENOMIC DNA]</scope>
    <source>
        <strain evidence="2 3">A2016</strain>
    </source>
</reference>
<dbReference type="EMBL" id="JBHGVX010000004">
    <property type="protein sequence ID" value="KAL1796756.1"/>
    <property type="molecule type" value="Genomic_DNA"/>
</dbReference>
<dbReference type="Proteomes" id="UP001578633">
    <property type="component" value="Chromosome 4"/>
</dbReference>
<comment type="caution">
    <text evidence="2">The sequence shown here is derived from an EMBL/GenBank/DDBJ whole genome shotgun (WGS) entry which is preliminary data.</text>
</comment>
<sequence length="126" mass="13631">MHVKASQGMQLAGADVWCAIATLLQAFLSSRLHAPLSPQGSHLDGFSVCVGVWLVPASLEPAPRPQAHLVPDQPETARKRRPSDVSLPQPTRPLRPPFHRPGRQALYPWTRGIPDSSACAALCTLD</sequence>
<dbReference type="GeneID" id="96085618"/>
<evidence type="ECO:0000313" key="2">
    <source>
        <dbReference type="EMBL" id="KAL1796756.1"/>
    </source>
</evidence>
<protein>
    <submittedName>
        <fullName evidence="2">Uncharacterized protein</fullName>
    </submittedName>
</protein>